<evidence type="ECO:0000313" key="2">
    <source>
        <dbReference type="Proteomes" id="UP001320209"/>
    </source>
</evidence>
<protein>
    <submittedName>
        <fullName evidence="1">Uncharacterized protein</fullName>
    </submittedName>
</protein>
<gene>
    <name evidence="1" type="ORF">HYD_4970</name>
</gene>
<accession>A0ABN6L378</accession>
<reference evidence="1" key="1">
    <citation type="submission" date="2021-10" db="EMBL/GenBank/DDBJ databases">
        <title>Genome Sequence of The Candidatus Hydrogeosomobacter endosymbioticus, an Intracellular Bacterial Symbiont of the Anaerobic Ciliate GW7.</title>
        <authorList>
            <person name="Shiohama Y."/>
            <person name="Shinzato N."/>
        </authorList>
    </citation>
    <scope>NUCLEOTIDE SEQUENCE [LARGE SCALE GENOMIC DNA]</scope>
    <source>
        <strain evidence="1">200920</strain>
    </source>
</reference>
<name>A0ABN6L378_9PROT</name>
<evidence type="ECO:0000313" key="1">
    <source>
        <dbReference type="EMBL" id="BDB96364.1"/>
    </source>
</evidence>
<organism evidence="1 2">
    <name type="scientific">Candidatus Hydrogenosomobacter endosymbioticus</name>
    <dbReference type="NCBI Taxonomy" id="2558174"/>
    <lineage>
        <taxon>Bacteria</taxon>
        <taxon>Pseudomonadati</taxon>
        <taxon>Pseudomonadota</taxon>
        <taxon>Alphaproteobacteria</taxon>
        <taxon>Holosporales</taxon>
        <taxon>Holosporaceae</taxon>
        <taxon>Candidatus Hydrogenosomobacter</taxon>
    </lineage>
</organism>
<sequence>MASLSGIDVFSELKRLKQQTKTHHSHYLSQKDFEYTHKKSEFSKNLVYKVQNDNLVNKKRSKAINGFFLIRPEKIDQFLKFVSESIKNNNVRVVSLQKQPRGVYKVVFNVKIDNNKRKDLNLVSDMPLGVSISFSPVAKKVYSIKRANSLVAIVDPKYKILRTFYAAADPKTAKQLSLEDLDKYNKLCTEKISKKYTQTGFFPNH</sequence>
<proteinExistence type="predicted"/>
<dbReference type="RefSeq" id="WP_236864680.1">
    <property type="nucleotide sequence ID" value="NZ_AP025225.1"/>
</dbReference>
<dbReference type="EMBL" id="AP025225">
    <property type="protein sequence ID" value="BDB96364.1"/>
    <property type="molecule type" value="Genomic_DNA"/>
</dbReference>
<dbReference type="Proteomes" id="UP001320209">
    <property type="component" value="Chromosome"/>
</dbReference>
<keyword evidence="2" id="KW-1185">Reference proteome</keyword>